<dbReference type="Gene3D" id="1.10.260.40">
    <property type="entry name" value="lambda repressor-like DNA-binding domains"/>
    <property type="match status" value="1"/>
</dbReference>
<dbReference type="Proteomes" id="UP001500729">
    <property type="component" value="Unassembled WGS sequence"/>
</dbReference>
<dbReference type="EMBL" id="BAAAGS010000008">
    <property type="protein sequence ID" value="GAA0518630.1"/>
    <property type="molecule type" value="Genomic_DNA"/>
</dbReference>
<dbReference type="InterPro" id="IPR010982">
    <property type="entry name" value="Lambda_DNA-bd_dom_sf"/>
</dbReference>
<dbReference type="Pfam" id="PF19054">
    <property type="entry name" value="DUF5753"/>
    <property type="match status" value="1"/>
</dbReference>
<dbReference type="PROSITE" id="PS50943">
    <property type="entry name" value="HTH_CROC1"/>
    <property type="match status" value="1"/>
</dbReference>
<protein>
    <submittedName>
        <fullName evidence="2">Helix-turn-helix transcriptional regulator</fullName>
    </submittedName>
</protein>
<dbReference type="SMART" id="SM00530">
    <property type="entry name" value="HTH_XRE"/>
    <property type="match status" value="1"/>
</dbReference>
<dbReference type="CDD" id="cd00093">
    <property type="entry name" value="HTH_XRE"/>
    <property type="match status" value="1"/>
</dbReference>
<evidence type="ECO:0000313" key="3">
    <source>
        <dbReference type="Proteomes" id="UP001500729"/>
    </source>
</evidence>
<keyword evidence="3" id="KW-1185">Reference proteome</keyword>
<feature type="domain" description="HTH cro/C1-type" evidence="1">
    <location>
        <begin position="44"/>
        <end position="98"/>
    </location>
</feature>
<gene>
    <name evidence="2" type="ORF">GCM10009533_17190</name>
</gene>
<dbReference type="InterPro" id="IPR001387">
    <property type="entry name" value="Cro/C1-type_HTH"/>
</dbReference>
<sequence>MSLTERVIFVCSAEFPVQTGANIEIGDLGMSGPTIRRRQLGRQLRQLRDAAGKSSRAAAEWLDVSQATVSKVENGKQAPKIAHVRLLLQLYGVESPRSEAILRLAREANQRGWWTAYGDTVPDWFRDYVGLETDATELWTYDAELIHGLLQTPDYIRAVTAACNEESADFDVECYIDQRQARQDRLTSSNPPLFSAVVSEGALRRMVGGPEVMRAQIQHLIELSKLPHVTFQVLPFEAGAHPAMVSPFILLGFEEDPDMGAVYLENHQGALYLERPDDVRLYANTFERVRKAALTPKKTKDFLVTLGQSM</sequence>
<comment type="caution">
    <text evidence="2">The sequence shown here is derived from an EMBL/GenBank/DDBJ whole genome shotgun (WGS) entry which is preliminary data.</text>
</comment>
<name>A0ABN1CGE5_SACER</name>
<dbReference type="SUPFAM" id="SSF47413">
    <property type="entry name" value="lambda repressor-like DNA-binding domains"/>
    <property type="match status" value="1"/>
</dbReference>
<dbReference type="Pfam" id="PF13560">
    <property type="entry name" value="HTH_31"/>
    <property type="match status" value="1"/>
</dbReference>
<dbReference type="InterPro" id="IPR043917">
    <property type="entry name" value="DUF5753"/>
</dbReference>
<evidence type="ECO:0000259" key="1">
    <source>
        <dbReference type="PROSITE" id="PS50943"/>
    </source>
</evidence>
<organism evidence="2 3">
    <name type="scientific">Saccharopolyspora erythraea</name>
    <name type="common">Streptomyces erythraeus</name>
    <dbReference type="NCBI Taxonomy" id="1836"/>
    <lineage>
        <taxon>Bacteria</taxon>
        <taxon>Bacillati</taxon>
        <taxon>Actinomycetota</taxon>
        <taxon>Actinomycetes</taxon>
        <taxon>Pseudonocardiales</taxon>
        <taxon>Pseudonocardiaceae</taxon>
        <taxon>Saccharopolyspora</taxon>
    </lineage>
</organism>
<evidence type="ECO:0000313" key="2">
    <source>
        <dbReference type="EMBL" id="GAA0518630.1"/>
    </source>
</evidence>
<proteinExistence type="predicted"/>
<accession>A0ABN1CGE5</accession>
<reference evidence="2 3" key="1">
    <citation type="journal article" date="2019" name="Int. J. Syst. Evol. Microbiol.">
        <title>The Global Catalogue of Microorganisms (GCM) 10K type strain sequencing project: providing services to taxonomists for standard genome sequencing and annotation.</title>
        <authorList>
            <consortium name="The Broad Institute Genomics Platform"/>
            <consortium name="The Broad Institute Genome Sequencing Center for Infectious Disease"/>
            <person name="Wu L."/>
            <person name="Ma J."/>
        </authorList>
    </citation>
    <scope>NUCLEOTIDE SEQUENCE [LARGE SCALE GENOMIC DNA]</scope>
    <source>
        <strain evidence="2 3">JCM 10303</strain>
    </source>
</reference>